<dbReference type="RefSeq" id="YP_003358920.1">
    <property type="nucleotide sequence ID" value="NC_013697.1"/>
</dbReference>
<name>C9DG37_BPW14</name>
<evidence type="ECO:0000313" key="2">
    <source>
        <dbReference type="EMBL" id="ACV50088.1"/>
    </source>
</evidence>
<dbReference type="GeneID" id="8684013"/>
<organism evidence="2 3">
    <name type="scientific">Delftia phage PhiW-14</name>
    <name type="common">Deftia acidovorans bacteriophage phiW-14</name>
    <dbReference type="NCBI Taxonomy" id="665032"/>
    <lineage>
        <taxon>Viruses</taxon>
        <taxon>Duplodnaviria</taxon>
        <taxon>Heunggongvirae</taxon>
        <taxon>Uroviricota</taxon>
        <taxon>Caudoviricetes</taxon>
        <taxon>Ionavirus</taxon>
        <taxon>Ionavirus W14</taxon>
    </lineage>
</organism>
<keyword evidence="3" id="KW-1185">Reference proteome</keyword>
<feature type="region of interest" description="Disordered" evidence="1">
    <location>
        <begin position="1"/>
        <end position="20"/>
    </location>
</feature>
<protein>
    <submittedName>
        <fullName evidence="2">Uncharacterized protein</fullName>
    </submittedName>
</protein>
<reference evidence="3" key="1">
    <citation type="submission" date="2009-07" db="EMBL/GenBank/DDBJ databases">
        <authorList>
            <person name="Kropinski A.M."/>
            <person name="Villegas A."/>
            <person name="Lingohr E.J."/>
        </authorList>
    </citation>
    <scope>NUCLEOTIDE SEQUENCE [LARGE SCALE GENOMIC DNA]</scope>
</reference>
<proteinExistence type="predicted"/>
<accession>C9DG37</accession>
<sequence>MDMSPNINRMMETRPSRKTGIGLVSMPHACSLHRFEAPAISRSDSCRCSHGHSVNGVKAHPCLDDQYSGHVSQRVRVSRTSYLL</sequence>
<organismHost>
    <name type="scientific">Delftia acidovorans</name>
    <name type="common">Pseudomonas acidovorans</name>
    <name type="synonym">Comamonas acidovorans</name>
    <dbReference type="NCBI Taxonomy" id="80866"/>
</organismHost>
<dbReference type="Proteomes" id="UP000008986">
    <property type="component" value="Segment"/>
</dbReference>
<evidence type="ECO:0000313" key="3">
    <source>
        <dbReference type="Proteomes" id="UP000008986"/>
    </source>
</evidence>
<gene>
    <name evidence="2" type="primary">66</name>
</gene>
<dbReference type="EMBL" id="GQ357915">
    <property type="protein sequence ID" value="ACV50088.1"/>
    <property type="molecule type" value="Genomic_DNA"/>
</dbReference>
<dbReference type="KEGG" id="vg:8684013"/>
<evidence type="ECO:0000256" key="1">
    <source>
        <dbReference type="SAM" id="MobiDB-lite"/>
    </source>
</evidence>